<organism evidence="8 9">
    <name type="scientific">Nocardia macrotermitis</name>
    <dbReference type="NCBI Taxonomy" id="2585198"/>
    <lineage>
        <taxon>Bacteria</taxon>
        <taxon>Bacillati</taxon>
        <taxon>Actinomycetota</taxon>
        <taxon>Actinomycetes</taxon>
        <taxon>Mycobacteriales</taxon>
        <taxon>Nocardiaceae</taxon>
        <taxon>Nocardia</taxon>
    </lineage>
</organism>
<keyword evidence="9" id="KW-1185">Reference proteome</keyword>
<dbReference type="PROSITE" id="PS50850">
    <property type="entry name" value="MFS"/>
    <property type="match status" value="1"/>
</dbReference>
<dbReference type="Gene3D" id="2.60.40.1120">
    <property type="entry name" value="Carboxypeptidase-like, regulatory domain"/>
    <property type="match status" value="2"/>
</dbReference>
<keyword evidence="5 6" id="KW-0472">Membrane</keyword>
<comment type="subcellular location">
    <subcellularLocation>
        <location evidence="1">Cell membrane</location>
        <topology evidence="1">Multi-pass membrane protein</topology>
    </subcellularLocation>
</comment>
<feature type="transmembrane region" description="Helical" evidence="6">
    <location>
        <begin position="406"/>
        <end position="425"/>
    </location>
</feature>
<feature type="transmembrane region" description="Helical" evidence="6">
    <location>
        <begin position="48"/>
        <end position="67"/>
    </location>
</feature>
<feature type="transmembrane region" description="Helical" evidence="6">
    <location>
        <begin position="363"/>
        <end position="385"/>
    </location>
</feature>
<feature type="transmembrane region" description="Helical" evidence="6">
    <location>
        <begin position="166"/>
        <end position="186"/>
    </location>
</feature>
<dbReference type="Gene3D" id="2.60.40.10">
    <property type="entry name" value="Immunoglobulins"/>
    <property type="match status" value="1"/>
</dbReference>
<evidence type="ECO:0000256" key="3">
    <source>
        <dbReference type="ARBA" id="ARBA00022692"/>
    </source>
</evidence>
<feature type="transmembrane region" description="Helical" evidence="6">
    <location>
        <begin position="306"/>
        <end position="325"/>
    </location>
</feature>
<dbReference type="InterPro" id="IPR011701">
    <property type="entry name" value="MFS"/>
</dbReference>
<evidence type="ECO:0000256" key="2">
    <source>
        <dbReference type="ARBA" id="ARBA00022448"/>
    </source>
</evidence>
<dbReference type="InterPro" id="IPR008969">
    <property type="entry name" value="CarboxyPept-like_regulatory"/>
</dbReference>
<dbReference type="SUPFAM" id="SSF49478">
    <property type="entry name" value="Cna protein B-type domain"/>
    <property type="match status" value="1"/>
</dbReference>
<feature type="transmembrane region" description="Helical" evidence="6">
    <location>
        <begin position="198"/>
        <end position="217"/>
    </location>
</feature>
<dbReference type="InterPro" id="IPR013783">
    <property type="entry name" value="Ig-like_fold"/>
</dbReference>
<evidence type="ECO:0000313" key="9">
    <source>
        <dbReference type="Proteomes" id="UP000438448"/>
    </source>
</evidence>
<feature type="domain" description="Major facilitator superfamily (MFS) profile" evidence="7">
    <location>
        <begin position="13"/>
        <end position="464"/>
    </location>
</feature>
<sequence length="785" mass="79490">MAETKPAARSGGILAVLAIAGIVASLTQTLVIPLLGQMPQLLHTSTTNATWVVTASLLVAAVCTPVAGRLGDMYGKRQVLVASTIPLIVGSVVCALSSSLWPMIIGRGLQGMSVGIIPVGIAALRDLLPPEKLGSGIALISSSLGIGGALGLPLAAAVVQYSNWRVLFWGVAVAGVIVAALMYFVLPAIPAAGAAGRFDVLGAVGLGVGLVCLLLAVSKGGSWGWGSASIICLFVGAVVVLLAWGWWELRNSTPLVDLRTTARPQVLMTNIASIGIGVAMYSQSLIVPQLLQLPKITGYGLGQSMMAMGLFMAPGGLMMMLLSVPSAKLSAARGPKVTLALGALIMAIGYGLSMVLMGNPWTLMIVTIIISSGTGFAYGAMPALIMGGVPVSESAAANSFNTLMRSIGTSVSAAVIGVVLAQLSVNFGGHSIPTENGFRTGLLIGCGVSVVAAIIALLIPVRRAAAAAAEAAVAHTVDEVDIVAAEVDSLPVAGVVSAAVQVAADRYAGEPVAETVTGPSIYGRVRDVGGPVVAGATLTLISTSGSQLGRAATRHDGYFEFAVPAAGSYVLIASAEGRRPDASTITVGQVPTLSEVTLGGMGALAGTVTREPGDDPVPEARVAALDPRGEVVASAETDILGRFGLSDLPEGEFIVAVSADGFHPTAVPVLVSGAGITEIAVMLRPGARLSGVVRVRSDDRPLHDAQVTLMDPAGHVVDTMTTGPDGGYTFGNLSDGDYTVVVSGYAPVVMQVSVHGDAVQGVDAHLGHDGPAVPVIPALEQTPVR</sequence>
<protein>
    <submittedName>
        <fullName evidence="8">Putative multidrug resistance protein MdtD</fullName>
    </submittedName>
</protein>
<accession>A0A7K0D0C6</accession>
<dbReference type="Proteomes" id="UP000438448">
    <property type="component" value="Unassembled WGS sequence"/>
</dbReference>
<evidence type="ECO:0000259" key="7">
    <source>
        <dbReference type="PROSITE" id="PS50850"/>
    </source>
</evidence>
<evidence type="ECO:0000256" key="1">
    <source>
        <dbReference type="ARBA" id="ARBA00004651"/>
    </source>
</evidence>
<dbReference type="Pfam" id="PF07690">
    <property type="entry name" value="MFS_1"/>
    <property type="match status" value="1"/>
</dbReference>
<comment type="caution">
    <text evidence="8">The sequence shown here is derived from an EMBL/GenBank/DDBJ whole genome shotgun (WGS) entry which is preliminary data.</text>
</comment>
<dbReference type="InterPro" id="IPR020846">
    <property type="entry name" value="MFS_dom"/>
</dbReference>
<feature type="transmembrane region" description="Helical" evidence="6">
    <location>
        <begin position="437"/>
        <end position="459"/>
    </location>
</feature>
<evidence type="ECO:0000256" key="6">
    <source>
        <dbReference type="SAM" id="Phobius"/>
    </source>
</evidence>
<dbReference type="GO" id="GO:0005886">
    <property type="term" value="C:plasma membrane"/>
    <property type="evidence" value="ECO:0007669"/>
    <property type="project" value="UniProtKB-SubCell"/>
</dbReference>
<keyword evidence="3 6" id="KW-0812">Transmembrane</keyword>
<dbReference type="Pfam" id="PF13620">
    <property type="entry name" value="CarboxypepD_reg"/>
    <property type="match status" value="3"/>
</dbReference>
<gene>
    <name evidence="8" type="primary">mdtD_1</name>
    <name evidence="8" type="ORF">NRB20_17510</name>
</gene>
<dbReference type="SUPFAM" id="SSF103473">
    <property type="entry name" value="MFS general substrate transporter"/>
    <property type="match status" value="2"/>
</dbReference>
<evidence type="ECO:0000256" key="4">
    <source>
        <dbReference type="ARBA" id="ARBA00022989"/>
    </source>
</evidence>
<dbReference type="InterPro" id="IPR036259">
    <property type="entry name" value="MFS_trans_sf"/>
</dbReference>
<keyword evidence="4 6" id="KW-1133">Transmembrane helix</keyword>
<feature type="transmembrane region" description="Helical" evidence="6">
    <location>
        <begin position="267"/>
        <end position="286"/>
    </location>
</feature>
<feature type="transmembrane region" description="Helical" evidence="6">
    <location>
        <begin position="337"/>
        <end position="357"/>
    </location>
</feature>
<feature type="transmembrane region" description="Helical" evidence="6">
    <location>
        <begin position="79"/>
        <end position="98"/>
    </location>
</feature>
<dbReference type="Gene3D" id="1.20.1250.20">
    <property type="entry name" value="MFS general substrate transporter like domains"/>
    <property type="match status" value="2"/>
</dbReference>
<name>A0A7K0D0C6_9NOCA</name>
<feature type="transmembrane region" description="Helical" evidence="6">
    <location>
        <begin position="223"/>
        <end position="247"/>
    </location>
</feature>
<dbReference type="CDD" id="cd17504">
    <property type="entry name" value="MFS_MMR_MDR_like"/>
    <property type="match status" value="1"/>
</dbReference>
<feature type="transmembrane region" description="Helical" evidence="6">
    <location>
        <begin position="136"/>
        <end position="160"/>
    </location>
</feature>
<dbReference type="PANTHER" id="PTHR23501">
    <property type="entry name" value="MAJOR FACILITATOR SUPERFAMILY"/>
    <property type="match status" value="1"/>
</dbReference>
<evidence type="ECO:0000313" key="8">
    <source>
        <dbReference type="EMBL" id="MQY18672.1"/>
    </source>
</evidence>
<dbReference type="EMBL" id="WEGK01000003">
    <property type="protein sequence ID" value="MQY18672.1"/>
    <property type="molecule type" value="Genomic_DNA"/>
</dbReference>
<keyword evidence="2" id="KW-0813">Transport</keyword>
<dbReference type="GO" id="GO:0022857">
    <property type="term" value="F:transmembrane transporter activity"/>
    <property type="evidence" value="ECO:0007669"/>
    <property type="project" value="InterPro"/>
</dbReference>
<proteinExistence type="predicted"/>
<dbReference type="SUPFAM" id="SSF49464">
    <property type="entry name" value="Carboxypeptidase regulatory domain-like"/>
    <property type="match status" value="2"/>
</dbReference>
<evidence type="ECO:0000256" key="5">
    <source>
        <dbReference type="ARBA" id="ARBA00023136"/>
    </source>
</evidence>
<reference evidence="8 9" key="1">
    <citation type="submission" date="2019-10" db="EMBL/GenBank/DDBJ databases">
        <title>Nocardia macrotermitis sp. nov. and Nocardia aurantia sp. nov., isolated from the gut of fungus growing-termite Macrotermes natalensis.</title>
        <authorList>
            <person name="Benndorf R."/>
            <person name="Schwitalla J."/>
            <person name="Martin K."/>
            <person name="De Beer W."/>
            <person name="Kaster A.-K."/>
            <person name="Vollmers J."/>
            <person name="Poulsen M."/>
            <person name="Beemelmanns C."/>
        </authorList>
    </citation>
    <scope>NUCLEOTIDE SEQUENCE [LARGE SCALE GENOMIC DNA]</scope>
    <source>
        <strain evidence="8 9">RB20</strain>
    </source>
</reference>
<dbReference type="GO" id="GO:0005975">
    <property type="term" value="P:carbohydrate metabolic process"/>
    <property type="evidence" value="ECO:0007669"/>
    <property type="project" value="UniProtKB-ARBA"/>
</dbReference>
<dbReference type="AlphaFoldDB" id="A0A7K0D0C6"/>
<dbReference type="PANTHER" id="PTHR23501:SF197">
    <property type="entry name" value="COMD"/>
    <property type="match status" value="1"/>
</dbReference>
<feature type="transmembrane region" description="Helical" evidence="6">
    <location>
        <begin position="12"/>
        <end position="36"/>
    </location>
</feature>